<reference evidence="2" key="1">
    <citation type="submission" date="2015-01" db="EMBL/GenBank/DDBJ databases">
        <title>The Genome Sequence of Cladophialophora bantiana CBS 173.52.</title>
        <authorList>
            <consortium name="The Broad Institute Genomics Platform"/>
            <person name="Cuomo C."/>
            <person name="de Hoog S."/>
            <person name="Gorbushina A."/>
            <person name="Stielow B."/>
            <person name="Teixiera M."/>
            <person name="Abouelleil A."/>
            <person name="Chapman S.B."/>
            <person name="Priest M."/>
            <person name="Young S.K."/>
            <person name="Wortman J."/>
            <person name="Nusbaum C."/>
            <person name="Birren B."/>
        </authorList>
    </citation>
    <scope>NUCLEOTIDE SEQUENCE [LARGE SCALE GENOMIC DNA]</scope>
    <source>
        <strain evidence="2">CBS 173.52</strain>
    </source>
</reference>
<dbReference type="OrthoDB" id="2101715at2759"/>
<dbReference type="AlphaFoldDB" id="A0A0D2ILB7"/>
<dbReference type="HOGENOM" id="CLU_058251_0_0_1"/>
<evidence type="ECO:0000313" key="3">
    <source>
        <dbReference type="Proteomes" id="UP000053789"/>
    </source>
</evidence>
<accession>A0A0D2ILB7</accession>
<organism evidence="2 3">
    <name type="scientific">Cladophialophora bantiana (strain ATCC 10958 / CBS 173.52 / CDC B-1940 / NIH 8579)</name>
    <name type="common">Xylohypha bantiana</name>
    <dbReference type="NCBI Taxonomy" id="1442370"/>
    <lineage>
        <taxon>Eukaryota</taxon>
        <taxon>Fungi</taxon>
        <taxon>Dikarya</taxon>
        <taxon>Ascomycota</taxon>
        <taxon>Pezizomycotina</taxon>
        <taxon>Eurotiomycetes</taxon>
        <taxon>Chaetothyriomycetidae</taxon>
        <taxon>Chaetothyriales</taxon>
        <taxon>Herpotrichiellaceae</taxon>
        <taxon>Cladophialophora</taxon>
    </lineage>
</organism>
<dbReference type="GeneID" id="27694086"/>
<keyword evidence="1" id="KW-0472">Membrane</keyword>
<dbReference type="VEuPathDB" id="FungiDB:Z519_01158"/>
<evidence type="ECO:0000313" key="2">
    <source>
        <dbReference type="EMBL" id="KIW97574.1"/>
    </source>
</evidence>
<keyword evidence="1" id="KW-1133">Transmembrane helix</keyword>
<dbReference type="Proteomes" id="UP000053789">
    <property type="component" value="Unassembled WGS sequence"/>
</dbReference>
<proteinExistence type="predicted"/>
<dbReference type="EMBL" id="KN846981">
    <property type="protein sequence ID" value="KIW97574.1"/>
    <property type="molecule type" value="Genomic_DNA"/>
</dbReference>
<dbReference type="RefSeq" id="XP_016624243.1">
    <property type="nucleotide sequence ID" value="XM_016758915.1"/>
</dbReference>
<sequence length="315" mass="35905">MTPASQTVWLRRRHFFEVNDQPWYCDSSFSHPLRHGLNYPYRFPQTLREKVQDYLTLGWINRLPIIQSTSPAALVARVLSTVLGPRLSEYAYVDFASGAGGPTPYIENHLNSELRATGKEAVKFVLTDISPHVSAWEAVAKKSKNISYIPQSVDATNAPTQETLLKDVPGAEGKKVMRLFSLAFHHFDDDLAAKILANTIDTSDGFCIFELQSRHLSSFILVSLLWPLAMLITPIYFLRSPGHLFFTYLVPIVPFIWVWDGYISCLRTRTSEEVEALLHRHVASEKLANWKFKSGQACHTWPIGYLNWVICYKED</sequence>
<evidence type="ECO:0000256" key="1">
    <source>
        <dbReference type="SAM" id="Phobius"/>
    </source>
</evidence>
<gene>
    <name evidence="2" type="ORF">Z519_01158</name>
</gene>
<feature type="transmembrane region" description="Helical" evidence="1">
    <location>
        <begin position="219"/>
        <end position="238"/>
    </location>
</feature>
<feature type="transmembrane region" description="Helical" evidence="1">
    <location>
        <begin position="244"/>
        <end position="263"/>
    </location>
</feature>
<protein>
    <recommendedName>
        <fullName evidence="4">Methyltransferase domain-containing protein</fullName>
    </recommendedName>
</protein>
<keyword evidence="1" id="KW-0812">Transmembrane</keyword>
<name>A0A0D2ILB7_CLAB1</name>
<keyword evidence="3" id="KW-1185">Reference proteome</keyword>
<evidence type="ECO:0008006" key="4">
    <source>
        <dbReference type="Google" id="ProtNLM"/>
    </source>
</evidence>